<evidence type="ECO:0000256" key="1">
    <source>
        <dbReference type="ARBA" id="ARBA00004173"/>
    </source>
</evidence>
<dbReference type="Pfam" id="PF07798">
    <property type="entry name" value="CCDC90-like"/>
    <property type="match status" value="1"/>
</dbReference>
<evidence type="ECO:0000256" key="4">
    <source>
        <dbReference type="ARBA" id="ARBA00022692"/>
    </source>
</evidence>
<keyword evidence="4" id="KW-0812">Transmembrane</keyword>
<organism evidence="9 10">
    <name type="scientific">Seriola lalandi dorsalis</name>
    <dbReference type="NCBI Taxonomy" id="1841481"/>
    <lineage>
        <taxon>Eukaryota</taxon>
        <taxon>Metazoa</taxon>
        <taxon>Chordata</taxon>
        <taxon>Craniata</taxon>
        <taxon>Vertebrata</taxon>
        <taxon>Euteleostomi</taxon>
        <taxon>Actinopterygii</taxon>
        <taxon>Neopterygii</taxon>
        <taxon>Teleostei</taxon>
        <taxon>Neoteleostei</taxon>
        <taxon>Acanthomorphata</taxon>
        <taxon>Carangaria</taxon>
        <taxon>Carangiformes</taxon>
        <taxon>Carangidae</taxon>
        <taxon>Seriola</taxon>
    </lineage>
</organism>
<name>A0A3B4XG31_SERLL</name>
<dbReference type="AlphaFoldDB" id="A0A3B4XG31"/>
<evidence type="ECO:0000313" key="10">
    <source>
        <dbReference type="Proteomes" id="UP000261360"/>
    </source>
</evidence>
<evidence type="ECO:0000256" key="7">
    <source>
        <dbReference type="ARBA" id="ARBA00023128"/>
    </source>
</evidence>
<evidence type="ECO:0000256" key="8">
    <source>
        <dbReference type="ARBA" id="ARBA00023136"/>
    </source>
</evidence>
<dbReference type="GO" id="GO:0051561">
    <property type="term" value="P:positive regulation of mitochondrial calcium ion concentration"/>
    <property type="evidence" value="ECO:0007669"/>
    <property type="project" value="TreeGrafter"/>
</dbReference>
<proteinExistence type="inferred from homology"/>
<evidence type="ECO:0000256" key="5">
    <source>
        <dbReference type="ARBA" id="ARBA00022989"/>
    </source>
</evidence>
<dbReference type="GO" id="GO:0036444">
    <property type="term" value="P:calcium import into the mitochondrion"/>
    <property type="evidence" value="ECO:0007669"/>
    <property type="project" value="TreeGrafter"/>
</dbReference>
<dbReference type="GeneTree" id="ENSGT00940000158957"/>
<evidence type="ECO:0000256" key="2">
    <source>
        <dbReference type="ARBA" id="ARBA00004370"/>
    </source>
</evidence>
<keyword evidence="10" id="KW-1185">Reference proteome</keyword>
<dbReference type="Gene3D" id="1.20.5.340">
    <property type="match status" value="1"/>
</dbReference>
<evidence type="ECO:0000313" key="9">
    <source>
        <dbReference type="Ensembl" id="ENSSLDP00000011153.1"/>
    </source>
</evidence>
<dbReference type="InterPro" id="IPR024461">
    <property type="entry name" value="CCDC90-like"/>
</dbReference>
<dbReference type="Ensembl" id="ENSSLDT00000011559.1">
    <property type="protein sequence ID" value="ENSSLDP00000011153.1"/>
    <property type="gene ID" value="ENSSLDG00000008870.1"/>
</dbReference>
<dbReference type="GO" id="GO:0005743">
    <property type="term" value="C:mitochondrial inner membrane"/>
    <property type="evidence" value="ECO:0007669"/>
    <property type="project" value="TreeGrafter"/>
</dbReference>
<accession>A0A3B4XG31</accession>
<evidence type="ECO:0000256" key="3">
    <source>
        <dbReference type="ARBA" id="ARBA00007224"/>
    </source>
</evidence>
<dbReference type="PANTHER" id="PTHR14360:SF11">
    <property type="entry name" value="MITOCHONDRIAL CALCIUM UNIPORTER REGULATOR 1"/>
    <property type="match status" value="1"/>
</dbReference>
<keyword evidence="5" id="KW-1133">Transmembrane helix</keyword>
<reference evidence="9" key="1">
    <citation type="submission" date="2025-08" db="UniProtKB">
        <authorList>
            <consortium name="Ensembl"/>
        </authorList>
    </citation>
    <scope>IDENTIFICATION</scope>
</reference>
<comment type="similarity">
    <text evidence="3">Belongs to the CCDC90 family.</text>
</comment>
<protein>
    <submittedName>
        <fullName evidence="9">Uncharacterized protein</fullName>
    </submittedName>
</protein>
<keyword evidence="7" id="KW-0496">Mitochondrion</keyword>
<evidence type="ECO:0000256" key="6">
    <source>
        <dbReference type="ARBA" id="ARBA00023054"/>
    </source>
</evidence>
<keyword evidence="8" id="KW-0472">Membrane</keyword>
<sequence length="94" mass="10791">MSQVLTGELSTSIRAFQYDLRPDVPKCEGRKLFFDTHAVVRLLEENGFTTQQAEVIVKVLLRMTNSNMDVVYNDMVTKVQQVRLCLMLCISHLL</sequence>
<keyword evidence="6" id="KW-0175">Coiled coil</keyword>
<dbReference type="PANTHER" id="PTHR14360">
    <property type="entry name" value="PROTEIN FMP32, MITOCHONDRIAL"/>
    <property type="match status" value="1"/>
</dbReference>
<reference evidence="9" key="2">
    <citation type="submission" date="2025-09" db="UniProtKB">
        <authorList>
            <consortium name="Ensembl"/>
        </authorList>
    </citation>
    <scope>IDENTIFICATION</scope>
</reference>
<dbReference type="Proteomes" id="UP000261360">
    <property type="component" value="Unplaced"/>
</dbReference>
<comment type="subcellular location">
    <subcellularLocation>
        <location evidence="2">Membrane</location>
    </subcellularLocation>
    <subcellularLocation>
        <location evidence="1">Mitochondrion</location>
    </subcellularLocation>
</comment>